<gene>
    <name evidence="1" type="ORF">EVAR_35977_1</name>
</gene>
<keyword evidence="2" id="KW-1185">Reference proteome</keyword>
<accession>A0A4C1WU73</accession>
<dbReference type="EMBL" id="BGZK01000647">
    <property type="protein sequence ID" value="GBP54420.1"/>
    <property type="molecule type" value="Genomic_DNA"/>
</dbReference>
<organism evidence="1 2">
    <name type="scientific">Eumeta variegata</name>
    <name type="common">Bagworm moth</name>
    <name type="synonym">Eumeta japonica</name>
    <dbReference type="NCBI Taxonomy" id="151549"/>
    <lineage>
        <taxon>Eukaryota</taxon>
        <taxon>Metazoa</taxon>
        <taxon>Ecdysozoa</taxon>
        <taxon>Arthropoda</taxon>
        <taxon>Hexapoda</taxon>
        <taxon>Insecta</taxon>
        <taxon>Pterygota</taxon>
        <taxon>Neoptera</taxon>
        <taxon>Endopterygota</taxon>
        <taxon>Lepidoptera</taxon>
        <taxon>Glossata</taxon>
        <taxon>Ditrysia</taxon>
        <taxon>Tineoidea</taxon>
        <taxon>Psychidae</taxon>
        <taxon>Oiketicinae</taxon>
        <taxon>Eumeta</taxon>
    </lineage>
</organism>
<name>A0A4C1WU73_EUMVA</name>
<comment type="caution">
    <text evidence="1">The sequence shown here is derived from an EMBL/GenBank/DDBJ whole genome shotgun (WGS) entry which is preliminary data.</text>
</comment>
<proteinExistence type="predicted"/>
<protein>
    <submittedName>
        <fullName evidence="1">Uncharacterized protein</fullName>
    </submittedName>
</protein>
<dbReference type="Proteomes" id="UP000299102">
    <property type="component" value="Unassembled WGS sequence"/>
</dbReference>
<reference evidence="1 2" key="1">
    <citation type="journal article" date="2019" name="Commun. Biol.">
        <title>The bagworm genome reveals a unique fibroin gene that provides high tensile strength.</title>
        <authorList>
            <person name="Kono N."/>
            <person name="Nakamura H."/>
            <person name="Ohtoshi R."/>
            <person name="Tomita M."/>
            <person name="Numata K."/>
            <person name="Arakawa K."/>
        </authorList>
    </citation>
    <scope>NUCLEOTIDE SEQUENCE [LARGE SCALE GENOMIC DNA]</scope>
</reference>
<sequence>MGILPDDSHARSRTRNVNCAHTPRASLKSLLLRNIFTGGALIGTESRALAHRQEITAASSSEMGFRVGTSRVCLSICSFGRNAEAAVRLVMRVALLITPESLITVIYATNRNRYSLVRDQKA</sequence>
<evidence type="ECO:0000313" key="2">
    <source>
        <dbReference type="Proteomes" id="UP000299102"/>
    </source>
</evidence>
<evidence type="ECO:0000313" key="1">
    <source>
        <dbReference type="EMBL" id="GBP54420.1"/>
    </source>
</evidence>
<dbReference type="AlphaFoldDB" id="A0A4C1WU73"/>